<keyword evidence="1" id="KW-0732">Signal</keyword>
<evidence type="ECO:0000313" key="2">
    <source>
        <dbReference type="EMBL" id="MCE4557142.1"/>
    </source>
</evidence>
<feature type="signal peptide" evidence="1">
    <location>
        <begin position="1"/>
        <end position="22"/>
    </location>
</feature>
<name>A0ABS8Y1Z7_9BURK</name>
<comment type="caution">
    <text evidence="2">The sequence shown here is derived from an EMBL/GenBank/DDBJ whole genome shotgun (WGS) entry which is preliminary data.</text>
</comment>
<reference evidence="2 3" key="1">
    <citation type="submission" date="2021-12" db="EMBL/GenBank/DDBJ databases">
        <title>Genome seq of P8.</title>
        <authorList>
            <person name="Seo T."/>
        </authorList>
    </citation>
    <scope>NUCLEOTIDE SEQUENCE [LARGE SCALE GENOMIC DNA]</scope>
    <source>
        <strain evidence="2 3">P8</strain>
    </source>
</reference>
<dbReference type="Proteomes" id="UP001200741">
    <property type="component" value="Unassembled WGS sequence"/>
</dbReference>
<proteinExistence type="predicted"/>
<sequence>MRTLLRPVVIALTLLASGLAAAAPITKLGVMSVLGRELELVIRAPTTGTRVDRNARETVKMAPGDFENFVLRTTADSARREGLGDAVLLARPADGSMPWKRDGQAVLVTQALLDAARAAKLSHLVLIQPARAEAKLQMYRSMTGAGQLEGLGFYIDTMVTVERADSNEVGEGFLAPYAYFDVYLVDVATLDLQAAHLARASIALADPGHQGTDPWKALSSERKVEVVRHLIQTEVQAAVHEWVQPAPTSTR</sequence>
<evidence type="ECO:0000313" key="3">
    <source>
        <dbReference type="Proteomes" id="UP001200741"/>
    </source>
</evidence>
<feature type="chain" id="PRO_5045129880" evidence="1">
    <location>
        <begin position="23"/>
        <end position="251"/>
    </location>
</feature>
<gene>
    <name evidence="2" type="ORF">LXT13_22350</name>
</gene>
<organism evidence="2 3">
    <name type="scientific">Pelomonas cellulosilytica</name>
    <dbReference type="NCBI Taxonomy" id="2906762"/>
    <lineage>
        <taxon>Bacteria</taxon>
        <taxon>Pseudomonadati</taxon>
        <taxon>Pseudomonadota</taxon>
        <taxon>Betaproteobacteria</taxon>
        <taxon>Burkholderiales</taxon>
        <taxon>Sphaerotilaceae</taxon>
        <taxon>Roseateles</taxon>
    </lineage>
</organism>
<dbReference type="EMBL" id="JAJTWU010000009">
    <property type="protein sequence ID" value="MCE4557142.1"/>
    <property type="molecule type" value="Genomic_DNA"/>
</dbReference>
<accession>A0ABS8Y1Z7</accession>
<dbReference type="RefSeq" id="WP_233374519.1">
    <property type="nucleotide sequence ID" value="NZ_JAJTWU010000009.1"/>
</dbReference>
<keyword evidence="3" id="KW-1185">Reference proteome</keyword>
<evidence type="ECO:0000256" key="1">
    <source>
        <dbReference type="SAM" id="SignalP"/>
    </source>
</evidence>
<protein>
    <submittedName>
        <fullName evidence="2">Uncharacterized protein</fullName>
    </submittedName>
</protein>